<comment type="caution">
    <text evidence="7">The sequence shown here is derived from an EMBL/GenBank/DDBJ whole genome shotgun (WGS) entry which is preliminary data.</text>
</comment>
<dbReference type="HAMAP" id="MF_01366">
    <property type="entry name" value="Ribosomal_uL13"/>
    <property type="match status" value="1"/>
</dbReference>
<accession>A0A2M7AY87</accession>
<evidence type="ECO:0000256" key="3">
    <source>
        <dbReference type="ARBA" id="ARBA00023274"/>
    </source>
</evidence>
<evidence type="ECO:0000313" key="7">
    <source>
        <dbReference type="EMBL" id="PIU75519.1"/>
    </source>
</evidence>
<dbReference type="GO" id="GO:0005840">
    <property type="term" value="C:ribosome"/>
    <property type="evidence" value="ECO:0007669"/>
    <property type="project" value="UniProtKB-KW"/>
</dbReference>
<comment type="similarity">
    <text evidence="1 4 5">Belongs to the universal ribosomal protein uL13 family.</text>
</comment>
<sequence>MSETKPQIIDAKNQILGRLATKIAVILRGKDRVDFQPHILFRNKVVVINTDKVKVTAKKLDQKKYQGHSGYSGGFKEKTLRELMEQDSRQAVRKAVFGMLPVNKLRAKMLNNLKLYHGEKTI</sequence>
<dbReference type="InterPro" id="IPR005822">
    <property type="entry name" value="Ribosomal_uL13"/>
</dbReference>
<dbReference type="InterPro" id="IPR005823">
    <property type="entry name" value="Ribosomal_uL13_bac-type"/>
</dbReference>
<dbReference type="Gene3D" id="3.90.1180.10">
    <property type="entry name" value="Ribosomal protein L13"/>
    <property type="match status" value="1"/>
</dbReference>
<dbReference type="NCBIfam" id="TIGR01066">
    <property type="entry name" value="rplM_bact"/>
    <property type="match status" value="1"/>
</dbReference>
<dbReference type="PANTHER" id="PTHR11545:SF2">
    <property type="entry name" value="LARGE RIBOSOMAL SUBUNIT PROTEIN UL13M"/>
    <property type="match status" value="1"/>
</dbReference>
<dbReference type="PROSITE" id="PS00783">
    <property type="entry name" value="RIBOSOMAL_L13"/>
    <property type="match status" value="1"/>
</dbReference>
<organism evidence="7 8">
    <name type="scientific">Candidatus Portnoybacteria bacterium CG06_land_8_20_14_3_00_39_12</name>
    <dbReference type="NCBI Taxonomy" id="1974809"/>
    <lineage>
        <taxon>Bacteria</taxon>
        <taxon>Candidatus Portnoyibacteriota</taxon>
    </lineage>
</organism>
<dbReference type="Pfam" id="PF00572">
    <property type="entry name" value="Ribosomal_L13"/>
    <property type="match status" value="1"/>
</dbReference>
<evidence type="ECO:0000256" key="2">
    <source>
        <dbReference type="ARBA" id="ARBA00022980"/>
    </source>
</evidence>
<gene>
    <name evidence="4 6" type="primary">rplM</name>
    <name evidence="7" type="ORF">COS76_00430</name>
</gene>
<keyword evidence="2 4" id="KW-0689">Ribosomal protein</keyword>
<comment type="subunit">
    <text evidence="4">Part of the 50S ribosomal subunit.</text>
</comment>
<dbReference type="AlphaFoldDB" id="A0A2M7AY87"/>
<dbReference type="EMBL" id="PEVY01000007">
    <property type="protein sequence ID" value="PIU75519.1"/>
    <property type="molecule type" value="Genomic_DNA"/>
</dbReference>
<protein>
    <recommendedName>
        <fullName evidence="4">Large ribosomal subunit protein uL13</fullName>
    </recommendedName>
</protein>
<dbReference type="InterPro" id="IPR036899">
    <property type="entry name" value="Ribosomal_uL13_sf"/>
</dbReference>
<reference evidence="8" key="1">
    <citation type="submission" date="2017-09" db="EMBL/GenBank/DDBJ databases">
        <title>Depth-based differentiation of microbial function through sediment-hosted aquifers and enrichment of novel symbionts in the deep terrestrial subsurface.</title>
        <authorList>
            <person name="Probst A.J."/>
            <person name="Ladd B."/>
            <person name="Jarett J.K."/>
            <person name="Geller-Mcgrath D.E."/>
            <person name="Sieber C.M.K."/>
            <person name="Emerson J.B."/>
            <person name="Anantharaman K."/>
            <person name="Thomas B.C."/>
            <person name="Malmstrom R."/>
            <person name="Stieglmeier M."/>
            <person name="Klingl A."/>
            <person name="Woyke T."/>
            <person name="Ryan C.M."/>
            <person name="Banfield J.F."/>
        </authorList>
    </citation>
    <scope>NUCLEOTIDE SEQUENCE [LARGE SCALE GENOMIC DNA]</scope>
</reference>
<dbReference type="GO" id="GO:1990904">
    <property type="term" value="C:ribonucleoprotein complex"/>
    <property type="evidence" value="ECO:0007669"/>
    <property type="project" value="UniProtKB-KW"/>
</dbReference>
<keyword evidence="3 4" id="KW-0687">Ribonucleoprotein</keyword>
<dbReference type="PIRSF" id="PIRSF002181">
    <property type="entry name" value="Ribosomal_L13"/>
    <property type="match status" value="1"/>
</dbReference>
<proteinExistence type="inferred from homology"/>
<dbReference type="PANTHER" id="PTHR11545">
    <property type="entry name" value="RIBOSOMAL PROTEIN L13"/>
    <property type="match status" value="1"/>
</dbReference>
<evidence type="ECO:0000256" key="4">
    <source>
        <dbReference type="HAMAP-Rule" id="MF_01366"/>
    </source>
</evidence>
<dbReference type="GO" id="GO:0017148">
    <property type="term" value="P:negative regulation of translation"/>
    <property type="evidence" value="ECO:0007669"/>
    <property type="project" value="TreeGrafter"/>
</dbReference>
<dbReference type="GO" id="GO:0003729">
    <property type="term" value="F:mRNA binding"/>
    <property type="evidence" value="ECO:0007669"/>
    <property type="project" value="TreeGrafter"/>
</dbReference>
<dbReference type="CDD" id="cd00392">
    <property type="entry name" value="Ribosomal_L13"/>
    <property type="match status" value="1"/>
</dbReference>
<evidence type="ECO:0000256" key="1">
    <source>
        <dbReference type="ARBA" id="ARBA00006227"/>
    </source>
</evidence>
<dbReference type="Proteomes" id="UP000228775">
    <property type="component" value="Unassembled WGS sequence"/>
</dbReference>
<dbReference type="SUPFAM" id="SSF52161">
    <property type="entry name" value="Ribosomal protein L13"/>
    <property type="match status" value="1"/>
</dbReference>
<name>A0A2M7AY87_9BACT</name>
<comment type="function">
    <text evidence="4 6">This protein is one of the early assembly proteins of the 50S ribosomal subunit, although it is not seen to bind rRNA by itself. It is important during the early stages of 50S assembly.</text>
</comment>
<evidence type="ECO:0000256" key="5">
    <source>
        <dbReference type="RuleBase" id="RU003877"/>
    </source>
</evidence>
<dbReference type="InterPro" id="IPR023563">
    <property type="entry name" value="Ribosomal_uL13_CS"/>
</dbReference>
<evidence type="ECO:0000256" key="6">
    <source>
        <dbReference type="RuleBase" id="RU003878"/>
    </source>
</evidence>
<dbReference type="GO" id="GO:0003735">
    <property type="term" value="F:structural constituent of ribosome"/>
    <property type="evidence" value="ECO:0007669"/>
    <property type="project" value="InterPro"/>
</dbReference>
<evidence type="ECO:0000313" key="8">
    <source>
        <dbReference type="Proteomes" id="UP000228775"/>
    </source>
</evidence>
<dbReference type="GO" id="GO:0006412">
    <property type="term" value="P:translation"/>
    <property type="evidence" value="ECO:0007669"/>
    <property type="project" value="UniProtKB-UniRule"/>
</dbReference>